<name>A0A8S5Q1H0_9CAUD</name>
<organism evidence="1">
    <name type="scientific">Siphoviridae sp. ctOrJ23</name>
    <dbReference type="NCBI Taxonomy" id="2825481"/>
    <lineage>
        <taxon>Viruses</taxon>
        <taxon>Duplodnaviria</taxon>
        <taxon>Heunggongvirae</taxon>
        <taxon>Uroviricota</taxon>
        <taxon>Caudoviricetes</taxon>
    </lineage>
</organism>
<accession>A0A8S5Q1H0</accession>
<dbReference type="EMBL" id="BK015557">
    <property type="protein sequence ID" value="DAE12832.1"/>
    <property type="molecule type" value="Genomic_DNA"/>
</dbReference>
<reference evidence="1" key="1">
    <citation type="journal article" date="2021" name="Proc. Natl. Acad. Sci. U.S.A.">
        <title>A Catalog of Tens of Thousands of Viruses from Human Metagenomes Reveals Hidden Associations with Chronic Diseases.</title>
        <authorList>
            <person name="Tisza M.J."/>
            <person name="Buck C.B."/>
        </authorList>
    </citation>
    <scope>NUCLEOTIDE SEQUENCE</scope>
    <source>
        <strain evidence="1">CtOrJ23</strain>
    </source>
</reference>
<proteinExistence type="predicted"/>
<sequence>MYCNTQLCILPFVVYNNILPLIKVAVKTFLQFL</sequence>
<protein>
    <submittedName>
        <fullName evidence="1">Uncharacterized protein</fullName>
    </submittedName>
</protein>
<evidence type="ECO:0000313" key="1">
    <source>
        <dbReference type="EMBL" id="DAE12832.1"/>
    </source>
</evidence>